<dbReference type="NCBIfam" id="NF047433">
    <property type="entry name" value="Lepto_7_Nterm"/>
    <property type="match status" value="1"/>
</dbReference>
<feature type="region of interest" description="Disordered" evidence="1">
    <location>
        <begin position="65"/>
        <end position="88"/>
    </location>
</feature>
<reference evidence="2 3" key="1">
    <citation type="submission" date="2013-02" db="EMBL/GenBank/DDBJ databases">
        <authorList>
            <person name="Harkins D.M."/>
            <person name="Durkin A.S."/>
            <person name="Brinkac L.M."/>
            <person name="Haft D.H."/>
            <person name="Selengut J.D."/>
            <person name="Sanka R."/>
            <person name="DePew J."/>
            <person name="Purushe J."/>
            <person name="Tulsiani S.M."/>
            <person name="Graham G.C."/>
            <person name="Burns M.-A."/>
            <person name="Dohnt M.F."/>
            <person name="Smythe L.D."/>
            <person name="McKay D.B."/>
            <person name="Craig S.B."/>
            <person name="Vinetz J.M."/>
            <person name="Sutton G.G."/>
            <person name="Nierman W.C."/>
            <person name="Fouts D.E."/>
        </authorList>
    </citation>
    <scope>NUCLEOTIDE SEQUENCE [LARGE SCALE GENOMIC DNA]</scope>
    <source>
        <strain evidence="2 3">LT2186</strain>
    </source>
</reference>
<protein>
    <submittedName>
        <fullName evidence="2">Uncharacterized protein</fullName>
    </submittedName>
</protein>
<dbReference type="EMBL" id="AFME02000424">
    <property type="protein sequence ID" value="EMG08050.1"/>
    <property type="molecule type" value="Genomic_DNA"/>
</dbReference>
<dbReference type="AlphaFoldDB" id="M3H5R4"/>
<accession>M3H5R4</accession>
<name>M3H5R4_LEPIR</name>
<feature type="compositionally biased region" description="Basic and acidic residues" evidence="1">
    <location>
        <begin position="66"/>
        <end position="88"/>
    </location>
</feature>
<sequence length="88" mass="10073">MDHNFLTVTVSLKSETVLLKSGKKIEGNILNQDKETVTFRLSDGTTKVFQKSSIQKISFSKITEPISKKEETKNKEEEKRENQKNLLS</sequence>
<evidence type="ECO:0000313" key="3">
    <source>
        <dbReference type="Proteomes" id="UP000011776"/>
    </source>
</evidence>
<proteinExistence type="predicted"/>
<dbReference type="BioCyc" id="LINT1001599:G11K9-4928-MONOMER"/>
<comment type="caution">
    <text evidence="2">The sequence shown here is derived from an EMBL/GenBank/DDBJ whole genome shotgun (WGS) entry which is preliminary data.</text>
</comment>
<organism evidence="2 3">
    <name type="scientific">Leptospira interrogans serovar Grippotyphosa str. LT2186</name>
    <dbReference type="NCBI Taxonomy" id="1001599"/>
    <lineage>
        <taxon>Bacteria</taxon>
        <taxon>Pseudomonadati</taxon>
        <taxon>Spirochaetota</taxon>
        <taxon>Spirochaetia</taxon>
        <taxon>Leptospirales</taxon>
        <taxon>Leptospiraceae</taxon>
        <taxon>Leptospira</taxon>
    </lineage>
</organism>
<evidence type="ECO:0000256" key="1">
    <source>
        <dbReference type="SAM" id="MobiDB-lite"/>
    </source>
</evidence>
<dbReference type="Proteomes" id="UP000011776">
    <property type="component" value="Unassembled WGS sequence"/>
</dbReference>
<evidence type="ECO:0000313" key="2">
    <source>
        <dbReference type="EMBL" id="EMG08050.1"/>
    </source>
</evidence>
<gene>
    <name evidence="2" type="ORF">LEP1GSC151_5004</name>
</gene>